<organism evidence="1 2">
    <name type="scientific">Pontibacillus yanchengensis</name>
    <dbReference type="NCBI Taxonomy" id="462910"/>
    <lineage>
        <taxon>Bacteria</taxon>
        <taxon>Bacillati</taxon>
        <taxon>Bacillota</taxon>
        <taxon>Bacilli</taxon>
        <taxon>Bacillales</taxon>
        <taxon>Bacillaceae</taxon>
        <taxon>Pontibacillus</taxon>
    </lineage>
</organism>
<keyword evidence="2" id="KW-1185">Reference proteome</keyword>
<evidence type="ECO:0000313" key="2">
    <source>
        <dbReference type="Proteomes" id="UP000466692"/>
    </source>
</evidence>
<dbReference type="Proteomes" id="UP000466692">
    <property type="component" value="Unassembled WGS sequence"/>
</dbReference>
<dbReference type="EMBL" id="WMEU01000003">
    <property type="protein sequence ID" value="MYL54182.1"/>
    <property type="molecule type" value="Genomic_DNA"/>
</dbReference>
<proteinExistence type="predicted"/>
<protein>
    <submittedName>
        <fullName evidence="1">Uncharacterized protein</fullName>
    </submittedName>
</protein>
<comment type="caution">
    <text evidence="1">The sequence shown here is derived from an EMBL/GenBank/DDBJ whole genome shotgun (WGS) entry which is preliminary data.</text>
</comment>
<reference evidence="1" key="1">
    <citation type="submission" date="2019-11" db="EMBL/GenBank/DDBJ databases">
        <title>Genome sequences of 17 halophilic strains isolated from different environments.</title>
        <authorList>
            <person name="Furrow R.E."/>
        </authorList>
    </citation>
    <scope>NUCLEOTIDE SEQUENCE</scope>
    <source>
        <strain evidence="1">22510_22_Filter</strain>
    </source>
</reference>
<gene>
    <name evidence="1" type="ORF">GLW08_12625</name>
</gene>
<sequence length="93" mass="11125">MRYIPNMHDGTVKTLKEVKQLGMSRGELIFRGYLTNFFGYKQYNGQEYYILRKKVGDDYYKFEKVSRSGTKHKLPKLLHEGWEIVKEPTDKEE</sequence>
<accession>A0ACC7VHC5</accession>
<evidence type="ECO:0000313" key="1">
    <source>
        <dbReference type="EMBL" id="MYL54182.1"/>
    </source>
</evidence>
<name>A0ACC7VHC5_9BACI</name>